<organism evidence="3 4">
    <name type="scientific">Nosema granulosis</name>
    <dbReference type="NCBI Taxonomy" id="83296"/>
    <lineage>
        <taxon>Eukaryota</taxon>
        <taxon>Fungi</taxon>
        <taxon>Fungi incertae sedis</taxon>
        <taxon>Microsporidia</taxon>
        <taxon>Nosematidae</taxon>
        <taxon>Nosema</taxon>
    </lineage>
</organism>
<dbReference type="Pfam" id="PF12762">
    <property type="entry name" value="DDE_Tnp_IS1595"/>
    <property type="match status" value="1"/>
</dbReference>
<name>A0A9P6H0F9_9MICR</name>
<gene>
    <name evidence="3" type="ORF">NGRA_0382</name>
</gene>
<comment type="caution">
    <text evidence="3">The sequence shown here is derived from an EMBL/GenBank/DDBJ whole genome shotgun (WGS) entry which is preliminary data.</text>
</comment>
<feature type="transmembrane region" description="Helical" evidence="1">
    <location>
        <begin position="120"/>
        <end position="143"/>
    </location>
</feature>
<dbReference type="AlphaFoldDB" id="A0A9P6H0F9"/>
<proteinExistence type="predicted"/>
<dbReference type="OrthoDB" id="10569043at2759"/>
<keyword evidence="1" id="KW-1133">Transmembrane helix</keyword>
<keyword evidence="4" id="KW-1185">Reference proteome</keyword>
<keyword evidence="1" id="KW-0812">Transmembrane</keyword>
<dbReference type="Proteomes" id="UP000740883">
    <property type="component" value="Unassembled WGS sequence"/>
</dbReference>
<evidence type="ECO:0000259" key="2">
    <source>
        <dbReference type="Pfam" id="PF12762"/>
    </source>
</evidence>
<evidence type="ECO:0000313" key="3">
    <source>
        <dbReference type="EMBL" id="KAF9764657.1"/>
    </source>
</evidence>
<protein>
    <recommendedName>
        <fullName evidence="2">ISXO2-like transposase domain-containing protein</fullName>
    </recommendedName>
</protein>
<evidence type="ECO:0000256" key="1">
    <source>
        <dbReference type="SAM" id="Phobius"/>
    </source>
</evidence>
<reference evidence="3 4" key="1">
    <citation type="journal article" date="2020" name="Genome Biol. Evol.">
        <title>Comparative genomics of strictly vertically transmitted, feminizing microsporidia endosymbionts of amphipod crustaceans.</title>
        <authorList>
            <person name="Cormier A."/>
            <person name="Chebbi M.A."/>
            <person name="Giraud I."/>
            <person name="Wattier R."/>
            <person name="Teixeira M."/>
            <person name="Gilbert C."/>
            <person name="Rigaud T."/>
            <person name="Cordaux R."/>
        </authorList>
    </citation>
    <scope>NUCLEOTIDE SEQUENCE [LARGE SCALE GENOMIC DNA]</scope>
    <source>
        <strain evidence="3 4">Ou3-Ou53</strain>
    </source>
</reference>
<dbReference type="EMBL" id="SBJO01000013">
    <property type="protein sequence ID" value="KAF9764657.1"/>
    <property type="molecule type" value="Genomic_DNA"/>
</dbReference>
<sequence length="153" mass="17865">MEQDTGRMVIEIVPNRKIETMIAYISKHVFVGSLVITDRYPSYIQAVKNAISSHEFVNHSRRFKRLSHKQYRRPLVSTEILCTEKIKNKSHEKILNEFRLGITTLEEVNMKKVEKFDQSYFLVDLKFPILFLIIFGCNTPPLVLTGHTNLLLN</sequence>
<feature type="domain" description="ISXO2-like transposase" evidence="2">
    <location>
        <begin position="4"/>
        <end position="63"/>
    </location>
</feature>
<keyword evidence="1" id="KW-0472">Membrane</keyword>
<accession>A0A9P6H0F9</accession>
<dbReference type="InterPro" id="IPR024445">
    <property type="entry name" value="Tnp_ISXO2-like"/>
</dbReference>
<evidence type="ECO:0000313" key="4">
    <source>
        <dbReference type="Proteomes" id="UP000740883"/>
    </source>
</evidence>